<accession>A0A6G1SLA4</accession>
<dbReference type="PANTHER" id="PTHR28441:SF2">
    <property type="entry name" value="PROTEIN FAM91A1"/>
    <property type="match status" value="1"/>
</dbReference>
<organism evidence="2">
    <name type="scientific">Aceria tosichella</name>
    <name type="common">wheat curl mite</name>
    <dbReference type="NCBI Taxonomy" id="561515"/>
    <lineage>
        <taxon>Eukaryota</taxon>
        <taxon>Metazoa</taxon>
        <taxon>Ecdysozoa</taxon>
        <taxon>Arthropoda</taxon>
        <taxon>Chelicerata</taxon>
        <taxon>Arachnida</taxon>
        <taxon>Acari</taxon>
        <taxon>Acariformes</taxon>
        <taxon>Trombidiformes</taxon>
        <taxon>Prostigmata</taxon>
        <taxon>Eupodina</taxon>
        <taxon>Eriophyoidea</taxon>
        <taxon>Eriophyidae</taxon>
        <taxon>Eriophyinae</taxon>
        <taxon>Aceriini</taxon>
        <taxon>Aceria</taxon>
    </lineage>
</organism>
<feature type="domain" description="FAM91 N-terminal" evidence="1">
    <location>
        <begin position="12"/>
        <end position="112"/>
    </location>
</feature>
<reference evidence="2" key="1">
    <citation type="submission" date="2018-10" db="EMBL/GenBank/DDBJ databases">
        <title>Transcriptome assembly of Aceria tosichella (Wheat curl mite) Type 2.</title>
        <authorList>
            <person name="Scully E.D."/>
            <person name="Geib S.M."/>
            <person name="Palmer N.A."/>
            <person name="Gupta A.K."/>
            <person name="Sarath G."/>
            <person name="Tatineni S."/>
        </authorList>
    </citation>
    <scope>NUCLEOTIDE SEQUENCE</scope>
    <source>
        <strain evidence="2">LincolnNE</strain>
    </source>
</reference>
<dbReference type="EMBL" id="GGYP01006545">
    <property type="protein sequence ID" value="MDE51316.1"/>
    <property type="molecule type" value="Transcribed_RNA"/>
</dbReference>
<dbReference type="Pfam" id="PF14647">
    <property type="entry name" value="FAM91_N"/>
    <property type="match status" value="1"/>
</dbReference>
<gene>
    <name evidence="2" type="primary">Fam91a1_0</name>
    <name evidence="2" type="ORF">g.6037</name>
</gene>
<name>A0A6G1SLA4_9ACAR</name>
<dbReference type="AlphaFoldDB" id="A0A6G1SLA4"/>
<proteinExistence type="predicted"/>
<dbReference type="PANTHER" id="PTHR28441">
    <property type="entry name" value="PROTEIN FAM91A1"/>
    <property type="match status" value="1"/>
</dbReference>
<sequence>MSSIDQEIERAIMAQKRWADLDNRMRDLIGSSQEYDRKIMKYSIENQLRYRGNLVRFVVNDEYEYYRELLKYSRDHLMLFPYHLSDFIITGMRITPFQYYLSTMTQILEQEKKL</sequence>
<evidence type="ECO:0000259" key="1">
    <source>
        <dbReference type="Pfam" id="PF14647"/>
    </source>
</evidence>
<evidence type="ECO:0000313" key="2">
    <source>
        <dbReference type="EMBL" id="MDE51316.1"/>
    </source>
</evidence>
<dbReference type="InterPro" id="IPR028091">
    <property type="entry name" value="FAM91_N_dom"/>
</dbReference>
<protein>
    <submittedName>
        <fullName evidence="2">Protein FAM91A1</fullName>
    </submittedName>
</protein>
<dbReference type="InterPro" id="IPR039199">
    <property type="entry name" value="FAM91"/>
</dbReference>